<dbReference type="GO" id="GO:0005385">
    <property type="term" value="F:zinc ion transmembrane transporter activity"/>
    <property type="evidence" value="ECO:0007669"/>
    <property type="project" value="TreeGrafter"/>
</dbReference>
<evidence type="ECO:0000256" key="1">
    <source>
        <dbReference type="ARBA" id="ARBA00004141"/>
    </source>
</evidence>
<dbReference type="PANTHER" id="PTHR11040:SF44">
    <property type="entry name" value="PROTEIN ZNTC-RELATED"/>
    <property type="match status" value="1"/>
</dbReference>
<feature type="non-terminal residue" evidence="6">
    <location>
        <position position="1"/>
    </location>
</feature>
<evidence type="ECO:0000256" key="3">
    <source>
        <dbReference type="ARBA" id="ARBA00022989"/>
    </source>
</evidence>
<evidence type="ECO:0000256" key="5">
    <source>
        <dbReference type="SAM" id="Phobius"/>
    </source>
</evidence>
<evidence type="ECO:0000256" key="4">
    <source>
        <dbReference type="ARBA" id="ARBA00023136"/>
    </source>
</evidence>
<evidence type="ECO:0000313" key="7">
    <source>
        <dbReference type="Proteomes" id="UP000030655"/>
    </source>
</evidence>
<sequence>FFIVSFITSFLTANFIKEKKKLKIFKYLMEFSGGMLLFIAFNDILPHTMKIHNHHDDPKNDHHKLDPGIFTGAMAFICLLFLRKIFAYSKYESNGNLDLNESDCCSGGLENNKSKVQIVVFIVNLSIHSFLEGIGSMNISRMFAMLIHKGVESFTIGISLAFSNFSKSLILLLVIFNSIMTPLGIITQMFPKFEKLSWFLNGNALGSILYIIFVEIFPSMLKDLSFLSIIVFSAGYLTTIVINFFI</sequence>
<gene>
    <name evidence="6" type="ORF">H312_00171</name>
</gene>
<dbReference type="STRING" id="1288291.A0A059F5G0"/>
<keyword evidence="4 5" id="KW-0472">Membrane</keyword>
<dbReference type="GO" id="GO:0016020">
    <property type="term" value="C:membrane"/>
    <property type="evidence" value="ECO:0007669"/>
    <property type="project" value="UniProtKB-SubCell"/>
</dbReference>
<feature type="transmembrane region" description="Helical" evidence="5">
    <location>
        <begin position="65"/>
        <end position="82"/>
    </location>
</feature>
<keyword evidence="7" id="KW-1185">Reference proteome</keyword>
<evidence type="ECO:0008006" key="8">
    <source>
        <dbReference type="Google" id="ProtNLM"/>
    </source>
</evidence>
<feature type="transmembrane region" description="Helical" evidence="5">
    <location>
        <begin position="27"/>
        <end position="45"/>
    </location>
</feature>
<keyword evidence="3 5" id="KW-1133">Transmembrane helix</keyword>
<dbReference type="PANTHER" id="PTHR11040">
    <property type="entry name" value="ZINC/IRON TRANSPORTER"/>
    <property type="match status" value="1"/>
</dbReference>
<comment type="subcellular location">
    <subcellularLocation>
        <location evidence="1">Membrane</location>
        <topology evidence="1">Multi-pass membrane protein</topology>
    </subcellularLocation>
</comment>
<name>A0A059F5G0_9MICR</name>
<evidence type="ECO:0000313" key="6">
    <source>
        <dbReference type="EMBL" id="KCZ82513.1"/>
    </source>
</evidence>
<dbReference type="OrthoDB" id="448280at2759"/>
<reference evidence="6 7" key="2">
    <citation type="submission" date="2014-03" db="EMBL/GenBank/DDBJ databases">
        <title>The Genome Sequence of Anncaliia algerae insect isolate PRA339.</title>
        <authorList>
            <consortium name="The Broad Institute Genome Sequencing Platform"/>
            <consortium name="The Broad Institute Genome Sequencing Center for Infectious Disease"/>
            <person name="Cuomo C."/>
            <person name="Becnel J."/>
            <person name="Sanscrainte N."/>
            <person name="Walker B."/>
            <person name="Young S.K."/>
            <person name="Zeng Q."/>
            <person name="Gargeya S."/>
            <person name="Fitzgerald M."/>
            <person name="Haas B."/>
            <person name="Abouelleil A."/>
            <person name="Alvarado L."/>
            <person name="Arachchi H.M."/>
            <person name="Berlin A.M."/>
            <person name="Chapman S.B."/>
            <person name="Dewar J."/>
            <person name="Goldberg J."/>
            <person name="Griggs A."/>
            <person name="Gujja S."/>
            <person name="Hansen M."/>
            <person name="Howarth C."/>
            <person name="Imamovic A."/>
            <person name="Larimer J."/>
            <person name="McCowan C."/>
            <person name="Murphy C."/>
            <person name="Neiman D."/>
            <person name="Pearson M."/>
            <person name="Priest M."/>
            <person name="Roberts A."/>
            <person name="Saif S."/>
            <person name="Shea T."/>
            <person name="Sisk P."/>
            <person name="Sykes S."/>
            <person name="Wortman J."/>
            <person name="Nusbaum C."/>
            <person name="Birren B."/>
        </authorList>
    </citation>
    <scope>NUCLEOTIDE SEQUENCE [LARGE SCALE GENOMIC DNA]</scope>
    <source>
        <strain evidence="6 7">PRA339</strain>
    </source>
</reference>
<keyword evidence="2 5" id="KW-0812">Transmembrane</keyword>
<protein>
    <recommendedName>
        <fullName evidence="8">Zinc/iron permease</fullName>
    </recommendedName>
</protein>
<feature type="transmembrane region" description="Helical" evidence="5">
    <location>
        <begin position="198"/>
        <end position="218"/>
    </location>
</feature>
<proteinExistence type="predicted"/>
<dbReference type="VEuPathDB" id="MicrosporidiaDB:H312_00171"/>
<organism evidence="6 7">
    <name type="scientific">Anncaliia algerae PRA339</name>
    <dbReference type="NCBI Taxonomy" id="1288291"/>
    <lineage>
        <taxon>Eukaryota</taxon>
        <taxon>Fungi</taxon>
        <taxon>Fungi incertae sedis</taxon>
        <taxon>Microsporidia</taxon>
        <taxon>Tubulinosematoidea</taxon>
        <taxon>Tubulinosematidae</taxon>
        <taxon>Anncaliia</taxon>
    </lineage>
</organism>
<feature type="transmembrane region" description="Helical" evidence="5">
    <location>
        <begin position="224"/>
        <end position="245"/>
    </location>
</feature>
<dbReference type="EMBL" id="KK365130">
    <property type="protein sequence ID" value="KCZ82513.1"/>
    <property type="molecule type" value="Genomic_DNA"/>
</dbReference>
<reference evidence="7" key="1">
    <citation type="submission" date="2013-02" db="EMBL/GenBank/DDBJ databases">
        <authorList>
            <consortium name="The Broad Institute Genome Sequencing Platform"/>
            <person name="Cuomo C."/>
            <person name="Becnel J."/>
            <person name="Sanscrainte N."/>
            <person name="Walker B."/>
            <person name="Young S.K."/>
            <person name="Zeng Q."/>
            <person name="Gargeya S."/>
            <person name="Fitzgerald M."/>
            <person name="Haas B."/>
            <person name="Abouelleil A."/>
            <person name="Alvarado L."/>
            <person name="Arachchi H.M."/>
            <person name="Berlin A.M."/>
            <person name="Chapman S.B."/>
            <person name="Dewar J."/>
            <person name="Goldberg J."/>
            <person name="Griggs A."/>
            <person name="Gujja S."/>
            <person name="Hansen M."/>
            <person name="Howarth C."/>
            <person name="Imamovic A."/>
            <person name="Larimer J."/>
            <person name="McCowan C."/>
            <person name="Murphy C."/>
            <person name="Neiman D."/>
            <person name="Pearson M."/>
            <person name="Priest M."/>
            <person name="Roberts A."/>
            <person name="Saif S."/>
            <person name="Shea T."/>
            <person name="Sisk P."/>
            <person name="Sykes S."/>
            <person name="Wortman J."/>
            <person name="Nusbaum C."/>
            <person name="Birren B."/>
        </authorList>
    </citation>
    <scope>NUCLEOTIDE SEQUENCE [LARGE SCALE GENOMIC DNA]</scope>
    <source>
        <strain evidence="7">PRA339</strain>
    </source>
</reference>
<dbReference type="InterPro" id="IPR003689">
    <property type="entry name" value="ZIP"/>
</dbReference>
<accession>A0A059F5G0</accession>
<dbReference type="Proteomes" id="UP000030655">
    <property type="component" value="Unassembled WGS sequence"/>
</dbReference>
<dbReference type="HOGENOM" id="CLU_1131314_0_0_1"/>
<evidence type="ECO:0000256" key="2">
    <source>
        <dbReference type="ARBA" id="ARBA00022692"/>
    </source>
</evidence>
<dbReference type="Pfam" id="PF02535">
    <property type="entry name" value="Zip"/>
    <property type="match status" value="1"/>
</dbReference>
<dbReference type="AlphaFoldDB" id="A0A059F5G0"/>